<feature type="transmembrane region" description="Helical" evidence="1">
    <location>
        <begin position="209"/>
        <end position="227"/>
    </location>
</feature>
<proteinExistence type="predicted"/>
<feature type="transmembrane region" description="Helical" evidence="1">
    <location>
        <begin position="185"/>
        <end position="202"/>
    </location>
</feature>
<feature type="transmembrane region" description="Helical" evidence="1">
    <location>
        <begin position="21"/>
        <end position="46"/>
    </location>
</feature>
<dbReference type="RefSeq" id="WP_039634465.1">
    <property type="nucleotide sequence ID" value="NZ_AYSO01000018.1"/>
</dbReference>
<dbReference type="Pfam" id="PF05857">
    <property type="entry name" value="TraX"/>
    <property type="match status" value="1"/>
</dbReference>
<feature type="transmembrane region" description="Helical" evidence="1">
    <location>
        <begin position="86"/>
        <end position="104"/>
    </location>
</feature>
<feature type="transmembrane region" description="Helical" evidence="1">
    <location>
        <begin position="58"/>
        <end position="74"/>
    </location>
</feature>
<keyword evidence="1" id="KW-0812">Transmembrane</keyword>
<keyword evidence="1" id="KW-0472">Membrane</keyword>
<keyword evidence="1" id="KW-1133">Transmembrane helix</keyword>
<feature type="transmembrane region" description="Helical" evidence="1">
    <location>
        <begin position="116"/>
        <end position="144"/>
    </location>
</feature>
<feature type="transmembrane region" description="Helical" evidence="1">
    <location>
        <begin position="156"/>
        <end position="179"/>
    </location>
</feature>
<dbReference type="AlphaFoldDB" id="A0A0C1UEU7"/>
<evidence type="ECO:0000256" key="1">
    <source>
        <dbReference type="SAM" id="Phobius"/>
    </source>
</evidence>
<dbReference type="Proteomes" id="UP000031366">
    <property type="component" value="Unassembled WGS sequence"/>
</dbReference>
<keyword evidence="3" id="KW-1185">Reference proteome</keyword>
<evidence type="ECO:0000313" key="3">
    <source>
        <dbReference type="Proteomes" id="UP000031366"/>
    </source>
</evidence>
<reference evidence="2 3" key="1">
    <citation type="journal article" date="2015" name="Infect. Genet. Evol.">
        <title>Genomic sequences of six botulinum neurotoxin-producing strains representing three clostridial species illustrate the mobility and diversity of botulinum neurotoxin genes.</title>
        <authorList>
            <person name="Smith T.J."/>
            <person name="Hill K.K."/>
            <person name="Xie G."/>
            <person name="Foley B.T."/>
            <person name="Williamson C.H."/>
            <person name="Foster J.T."/>
            <person name="Johnson S.L."/>
            <person name="Chertkov O."/>
            <person name="Teshima H."/>
            <person name="Gibbons H.S."/>
            <person name="Johnsky L.A."/>
            <person name="Karavis M.A."/>
            <person name="Smith L.A."/>
        </authorList>
    </citation>
    <scope>NUCLEOTIDE SEQUENCE [LARGE SCALE GENOMIC DNA]</scope>
    <source>
        <strain evidence="2 3">CDC 2741</strain>
    </source>
</reference>
<comment type="caution">
    <text evidence="2">The sequence shown here is derived from an EMBL/GenBank/DDBJ whole genome shotgun (WGS) entry which is preliminary data.</text>
</comment>
<dbReference type="OrthoDB" id="9781069at2"/>
<gene>
    <name evidence="2" type="ORF">U732_2234</name>
</gene>
<dbReference type="STRING" id="29341.RSJ17_01575"/>
<accession>A0A0C1UEU7</accession>
<protein>
    <submittedName>
        <fullName evidence="2">TraX family protein</fullName>
    </submittedName>
</protein>
<evidence type="ECO:0000313" key="2">
    <source>
        <dbReference type="EMBL" id="KIE45885.1"/>
    </source>
</evidence>
<dbReference type="InterPro" id="IPR008875">
    <property type="entry name" value="TraX"/>
</dbReference>
<name>A0A0C1UEU7_9CLOT</name>
<dbReference type="EMBL" id="AYSO01000018">
    <property type="protein sequence ID" value="KIE45885.1"/>
    <property type="molecule type" value="Genomic_DNA"/>
</dbReference>
<sequence>MNSTQLKIFAMITMFLDHIGTIFYPEVIAFKIIGRLAFPIFCYFIAEGYLKTRNKKKYALRLLIIALISQLPFIKTFRLAFGENLLLLNTIFDLFLGLIAIWLYDSLKLKHNIIIIWGIAILAFFLRIDGDFMGIFMIYFFFKYHDNFNKMAKKQILLIGISQIIYMLYMLAYGVPLIALLNLQMWEGLFAILALIPIKYYNGKKGKNIKYAFYVFYPLHLLVIYLIKINL</sequence>
<organism evidence="2 3">
    <name type="scientific">Clostridium argentinense CDC 2741</name>
    <dbReference type="NCBI Taxonomy" id="1418104"/>
    <lineage>
        <taxon>Bacteria</taxon>
        <taxon>Bacillati</taxon>
        <taxon>Bacillota</taxon>
        <taxon>Clostridia</taxon>
        <taxon>Eubacteriales</taxon>
        <taxon>Clostridiaceae</taxon>
        <taxon>Clostridium</taxon>
    </lineage>
</organism>